<keyword evidence="11" id="KW-1185">Reference proteome</keyword>
<evidence type="ECO:0000313" key="11">
    <source>
        <dbReference type="Proteomes" id="UP001445076"/>
    </source>
</evidence>
<dbReference type="GO" id="GO:0010468">
    <property type="term" value="P:regulation of gene expression"/>
    <property type="evidence" value="ECO:0007669"/>
    <property type="project" value="TreeGrafter"/>
</dbReference>
<dbReference type="Gene3D" id="3.30.160.60">
    <property type="entry name" value="Classic Zinc Finger"/>
    <property type="match status" value="2"/>
</dbReference>
<dbReference type="InterPro" id="IPR050331">
    <property type="entry name" value="Zinc_finger"/>
</dbReference>
<dbReference type="FunFam" id="3.30.160.60:FF:000690">
    <property type="entry name" value="Zinc finger protein 354C"/>
    <property type="match status" value="1"/>
</dbReference>
<accession>A0AAW0XCV0</accession>
<dbReference type="PROSITE" id="PS00028">
    <property type="entry name" value="ZINC_FINGER_C2H2_1"/>
    <property type="match status" value="1"/>
</dbReference>
<dbReference type="Proteomes" id="UP001445076">
    <property type="component" value="Unassembled WGS sequence"/>
</dbReference>
<dbReference type="PANTHER" id="PTHR16515:SF49">
    <property type="entry name" value="GASTRULA ZINC FINGER PROTEIN XLCGF49.1-LIKE-RELATED"/>
    <property type="match status" value="1"/>
</dbReference>
<dbReference type="PROSITE" id="PS50157">
    <property type="entry name" value="ZINC_FINGER_C2H2_2"/>
    <property type="match status" value="2"/>
</dbReference>
<dbReference type="EMBL" id="JARKIK010000042">
    <property type="protein sequence ID" value="KAK8737515.1"/>
    <property type="molecule type" value="Genomic_DNA"/>
</dbReference>
<evidence type="ECO:0000256" key="8">
    <source>
        <dbReference type="PROSITE-ProRule" id="PRU00042"/>
    </source>
</evidence>
<evidence type="ECO:0000256" key="3">
    <source>
        <dbReference type="ARBA" id="ARBA00022737"/>
    </source>
</evidence>
<dbReference type="AlphaFoldDB" id="A0AAW0XCV0"/>
<keyword evidence="5" id="KW-0862">Zinc</keyword>
<evidence type="ECO:0000259" key="9">
    <source>
        <dbReference type="PROSITE" id="PS50157"/>
    </source>
</evidence>
<comment type="subcellular location">
    <subcellularLocation>
        <location evidence="1">Nucleus</location>
    </subcellularLocation>
</comment>
<keyword evidence="2" id="KW-0479">Metal-binding</keyword>
<name>A0AAW0XCV0_CHEQU</name>
<gene>
    <name evidence="10" type="ORF">OTU49_004531</name>
</gene>
<dbReference type="PANTHER" id="PTHR16515">
    <property type="entry name" value="PR DOMAIN ZINC FINGER PROTEIN"/>
    <property type="match status" value="1"/>
</dbReference>
<evidence type="ECO:0000256" key="1">
    <source>
        <dbReference type="ARBA" id="ARBA00004123"/>
    </source>
</evidence>
<dbReference type="Pfam" id="PF00096">
    <property type="entry name" value="zf-C2H2"/>
    <property type="match status" value="2"/>
</dbReference>
<dbReference type="GO" id="GO:0008270">
    <property type="term" value="F:zinc ion binding"/>
    <property type="evidence" value="ECO:0007669"/>
    <property type="project" value="UniProtKB-KW"/>
</dbReference>
<evidence type="ECO:0000256" key="7">
    <source>
        <dbReference type="ARBA" id="ARBA00023242"/>
    </source>
</evidence>
<dbReference type="FunFam" id="3.30.160.60:FF:001450">
    <property type="entry name" value="zinc finger protein 774"/>
    <property type="match status" value="1"/>
</dbReference>
<dbReference type="GO" id="GO:0003677">
    <property type="term" value="F:DNA binding"/>
    <property type="evidence" value="ECO:0007669"/>
    <property type="project" value="UniProtKB-KW"/>
</dbReference>
<dbReference type="GO" id="GO:0003682">
    <property type="term" value="F:chromatin binding"/>
    <property type="evidence" value="ECO:0007669"/>
    <property type="project" value="UniProtKB-ARBA"/>
</dbReference>
<keyword evidence="3" id="KW-0677">Repeat</keyword>
<protein>
    <recommendedName>
        <fullName evidence="9">C2H2-type domain-containing protein</fullName>
    </recommendedName>
</protein>
<dbReference type="EMBL" id="JARKIK010000042">
    <property type="protein sequence ID" value="KAK8737508.1"/>
    <property type="molecule type" value="Genomic_DNA"/>
</dbReference>
<dbReference type="InterPro" id="IPR036236">
    <property type="entry name" value="Znf_C2H2_sf"/>
</dbReference>
<keyword evidence="4 8" id="KW-0863">Zinc-finger</keyword>
<proteinExistence type="predicted"/>
<evidence type="ECO:0000256" key="4">
    <source>
        <dbReference type="ARBA" id="ARBA00022771"/>
    </source>
</evidence>
<dbReference type="EMBL" id="JARKIK010000042">
    <property type="protein sequence ID" value="KAK8737548.1"/>
    <property type="molecule type" value="Genomic_DNA"/>
</dbReference>
<feature type="domain" description="C2H2-type" evidence="9">
    <location>
        <begin position="35"/>
        <end position="62"/>
    </location>
</feature>
<evidence type="ECO:0000256" key="2">
    <source>
        <dbReference type="ARBA" id="ARBA00022723"/>
    </source>
</evidence>
<dbReference type="InterPro" id="IPR013087">
    <property type="entry name" value="Znf_C2H2_type"/>
</dbReference>
<keyword evidence="7" id="KW-0539">Nucleus</keyword>
<evidence type="ECO:0000313" key="10">
    <source>
        <dbReference type="EMBL" id="KAK8737515.1"/>
    </source>
</evidence>
<reference evidence="10" key="2">
    <citation type="submission" date="2024-01" db="EMBL/GenBank/DDBJ databases">
        <authorList>
            <person name="He J."/>
            <person name="Wang M."/>
            <person name="Zheng J."/>
            <person name="Liu Z."/>
        </authorList>
    </citation>
    <scope>NUCLEOTIDE SEQUENCE</scope>
    <source>
        <strain evidence="10">ZL_2023a</strain>
        <tissue evidence="10">Muscle</tissue>
    </source>
</reference>
<comment type="caution">
    <text evidence="10">The sequence shown here is derived from an EMBL/GenBank/DDBJ whole genome shotgun (WGS) entry which is preliminary data.</text>
</comment>
<keyword evidence="6" id="KW-0238">DNA-binding</keyword>
<sequence>MCDTVVGPYVVSVLQAWWWAARGCLGEVPVGLQAPTCPHCGRTFTRHDSLKQHLRIHTGERPYKCNNCGHSFKHRMSLTRHKSKCLPQALASPNVWKQI</sequence>
<evidence type="ECO:0000256" key="5">
    <source>
        <dbReference type="ARBA" id="ARBA00022833"/>
    </source>
</evidence>
<dbReference type="SMART" id="SM00355">
    <property type="entry name" value="ZnF_C2H2"/>
    <property type="match status" value="2"/>
</dbReference>
<evidence type="ECO:0000256" key="6">
    <source>
        <dbReference type="ARBA" id="ARBA00023125"/>
    </source>
</evidence>
<dbReference type="GO" id="GO:0005634">
    <property type="term" value="C:nucleus"/>
    <property type="evidence" value="ECO:0007669"/>
    <property type="project" value="UniProtKB-SubCell"/>
</dbReference>
<feature type="domain" description="C2H2-type" evidence="9">
    <location>
        <begin position="63"/>
        <end position="93"/>
    </location>
</feature>
<dbReference type="SUPFAM" id="SSF57667">
    <property type="entry name" value="beta-beta-alpha zinc fingers"/>
    <property type="match status" value="1"/>
</dbReference>
<organism evidence="10 11">
    <name type="scientific">Cherax quadricarinatus</name>
    <name type="common">Australian red claw crayfish</name>
    <dbReference type="NCBI Taxonomy" id="27406"/>
    <lineage>
        <taxon>Eukaryota</taxon>
        <taxon>Metazoa</taxon>
        <taxon>Ecdysozoa</taxon>
        <taxon>Arthropoda</taxon>
        <taxon>Crustacea</taxon>
        <taxon>Multicrustacea</taxon>
        <taxon>Malacostraca</taxon>
        <taxon>Eumalacostraca</taxon>
        <taxon>Eucarida</taxon>
        <taxon>Decapoda</taxon>
        <taxon>Pleocyemata</taxon>
        <taxon>Astacidea</taxon>
        <taxon>Parastacoidea</taxon>
        <taxon>Parastacidae</taxon>
        <taxon>Cherax</taxon>
    </lineage>
</organism>
<reference evidence="10 11" key="1">
    <citation type="journal article" date="2024" name="BMC Genomics">
        <title>Genome assembly of redclaw crayfish (Cherax quadricarinatus) provides insights into its immune adaptation and hypoxia tolerance.</title>
        <authorList>
            <person name="Liu Z."/>
            <person name="Zheng J."/>
            <person name="Li H."/>
            <person name="Fang K."/>
            <person name="Wang S."/>
            <person name="He J."/>
            <person name="Zhou D."/>
            <person name="Weng S."/>
            <person name="Chi M."/>
            <person name="Gu Z."/>
            <person name="He J."/>
            <person name="Li F."/>
            <person name="Wang M."/>
        </authorList>
    </citation>
    <scope>NUCLEOTIDE SEQUENCE [LARGE SCALE GENOMIC DNA]</scope>
    <source>
        <strain evidence="10">ZL_2023a</strain>
    </source>
</reference>